<feature type="transmembrane region" description="Helical" evidence="7">
    <location>
        <begin position="61"/>
        <end position="80"/>
    </location>
</feature>
<evidence type="ECO:0000256" key="2">
    <source>
        <dbReference type="ARBA" id="ARBA00022448"/>
    </source>
</evidence>
<feature type="transmembrane region" description="Helical" evidence="7">
    <location>
        <begin position="100"/>
        <end position="122"/>
    </location>
</feature>
<dbReference type="RefSeq" id="WP_186969829.1">
    <property type="nucleotide sequence ID" value="NZ_JACOPK010000005.1"/>
</dbReference>
<dbReference type="NCBIfam" id="TIGR00797">
    <property type="entry name" value="matE"/>
    <property type="match status" value="1"/>
</dbReference>
<dbReference type="PANTHER" id="PTHR43549">
    <property type="entry name" value="MULTIDRUG RESISTANCE PROTEIN YPNP-RELATED"/>
    <property type="match status" value="1"/>
</dbReference>
<feature type="transmembrane region" description="Helical" evidence="7">
    <location>
        <begin position="169"/>
        <end position="192"/>
    </location>
</feature>
<keyword evidence="3" id="KW-1003">Cell membrane</keyword>
<dbReference type="EMBL" id="JACOPK010000005">
    <property type="protein sequence ID" value="MBC5695591.1"/>
    <property type="molecule type" value="Genomic_DNA"/>
</dbReference>
<proteinExistence type="predicted"/>
<keyword evidence="4 7" id="KW-0812">Transmembrane</keyword>
<dbReference type="InterPro" id="IPR002528">
    <property type="entry name" value="MATE_fam"/>
</dbReference>
<evidence type="ECO:0000256" key="4">
    <source>
        <dbReference type="ARBA" id="ARBA00022692"/>
    </source>
</evidence>
<comment type="subcellular location">
    <subcellularLocation>
        <location evidence="1">Cell membrane</location>
        <topology evidence="1">Multi-pass membrane protein</topology>
    </subcellularLocation>
</comment>
<keyword evidence="2" id="KW-0813">Transport</keyword>
<feature type="transmembrane region" description="Helical" evidence="7">
    <location>
        <begin position="352"/>
        <end position="370"/>
    </location>
</feature>
<evidence type="ECO:0000256" key="7">
    <source>
        <dbReference type="SAM" id="Phobius"/>
    </source>
</evidence>
<keyword evidence="5 7" id="KW-1133">Transmembrane helix</keyword>
<reference evidence="8 9" key="1">
    <citation type="submission" date="2020-08" db="EMBL/GenBank/DDBJ databases">
        <title>Genome public.</title>
        <authorList>
            <person name="Liu C."/>
            <person name="Sun Q."/>
        </authorList>
    </citation>
    <scope>NUCLEOTIDE SEQUENCE [LARGE SCALE GENOMIC DNA]</scope>
    <source>
        <strain evidence="8 9">M2</strain>
    </source>
</reference>
<dbReference type="InterPro" id="IPR048279">
    <property type="entry name" value="MdtK-like"/>
</dbReference>
<feature type="transmembrane region" description="Helical" evidence="7">
    <location>
        <begin position="382"/>
        <end position="407"/>
    </location>
</feature>
<comment type="caution">
    <text evidence="8">The sequence shown here is derived from an EMBL/GenBank/DDBJ whole genome shotgun (WGS) entry which is preliminary data.</text>
</comment>
<protein>
    <submittedName>
        <fullName evidence="8">MATE family efflux transporter</fullName>
    </submittedName>
</protein>
<feature type="transmembrane region" description="Helical" evidence="7">
    <location>
        <begin position="142"/>
        <end position="162"/>
    </location>
</feature>
<evidence type="ECO:0000256" key="5">
    <source>
        <dbReference type="ARBA" id="ARBA00022989"/>
    </source>
</evidence>
<dbReference type="InterPro" id="IPR052031">
    <property type="entry name" value="Membrane_Transporter-Flippase"/>
</dbReference>
<evidence type="ECO:0000256" key="3">
    <source>
        <dbReference type="ARBA" id="ARBA00022475"/>
    </source>
</evidence>
<name>A0ABR7GMQ8_9FIRM</name>
<accession>A0ABR7GMQ8</accession>
<dbReference type="PANTHER" id="PTHR43549:SF3">
    <property type="entry name" value="MULTIDRUG RESISTANCE PROTEIN YPNP-RELATED"/>
    <property type="match status" value="1"/>
</dbReference>
<evidence type="ECO:0000256" key="1">
    <source>
        <dbReference type="ARBA" id="ARBA00004651"/>
    </source>
</evidence>
<keyword evidence="6 7" id="KW-0472">Membrane</keyword>
<feature type="transmembrane region" description="Helical" evidence="7">
    <location>
        <begin position="419"/>
        <end position="440"/>
    </location>
</feature>
<dbReference type="Proteomes" id="UP000641741">
    <property type="component" value="Unassembled WGS sequence"/>
</dbReference>
<feature type="transmembrane region" description="Helical" evidence="7">
    <location>
        <begin position="316"/>
        <end position="336"/>
    </location>
</feature>
<evidence type="ECO:0000313" key="9">
    <source>
        <dbReference type="Proteomes" id="UP000641741"/>
    </source>
</evidence>
<dbReference type="CDD" id="cd13138">
    <property type="entry name" value="MATE_yoeA_like"/>
    <property type="match status" value="1"/>
</dbReference>
<feature type="transmembrane region" description="Helical" evidence="7">
    <location>
        <begin position="198"/>
        <end position="219"/>
    </location>
</feature>
<organism evidence="8 9">
    <name type="scientific">Agathobaculum hominis</name>
    <dbReference type="NCBI Taxonomy" id="2763014"/>
    <lineage>
        <taxon>Bacteria</taxon>
        <taxon>Bacillati</taxon>
        <taxon>Bacillota</taxon>
        <taxon>Clostridia</taxon>
        <taxon>Eubacteriales</taxon>
        <taxon>Butyricicoccaceae</taxon>
        <taxon>Agathobaculum</taxon>
    </lineage>
</organism>
<keyword evidence="9" id="KW-1185">Reference proteome</keyword>
<dbReference type="PIRSF" id="PIRSF006603">
    <property type="entry name" value="DinF"/>
    <property type="match status" value="1"/>
</dbReference>
<sequence length="450" mass="48918">MRKSYEMDMTRGPLLRSILIFTLPLLLSGVLQLLFNATDIVVVGQFAGANAMASVGSTTSLFNLLINAFIGISVGANVLVARYCGEKNYDGVQQTVQTSLLTGLVGGVILVVLGIVLARPMLTLMKTPDEVIEGAVLYMRVYFIGMPATMIYNFGAAVLRAVGDTRRPLYFLMAAGVMNVLGDLLFVCVLGMGVAGVALATVLSQCVSAALTVLCLTGSDGMCHLDIRRLRFYPERFAQIMKIGLPAGMQSVIFNISNVLIQSSINSFGAVAVAGNTAAANVEGFVYISMNSLYQTTLSFTSQNLGAKQYRRVDGILVRCMILVILIGVVLGQGAYRLGDPLLHIYSQDPEVIAYGIQRFSVVSVTYFLCGMMDVGSGVVRGLGYSIMPMLVSMVGACVFRVIWIFTVFRMYHTLFTLYVSYPISWVLTVIAHMICYLIVRRRMFPEKAA</sequence>
<dbReference type="Pfam" id="PF01554">
    <property type="entry name" value="MatE"/>
    <property type="match status" value="2"/>
</dbReference>
<gene>
    <name evidence="8" type="ORF">H8S02_06500</name>
</gene>
<evidence type="ECO:0000256" key="6">
    <source>
        <dbReference type="ARBA" id="ARBA00023136"/>
    </source>
</evidence>
<evidence type="ECO:0000313" key="8">
    <source>
        <dbReference type="EMBL" id="MBC5695591.1"/>
    </source>
</evidence>